<gene>
    <name evidence="1" type="ORF">FH063_000979</name>
</gene>
<proteinExistence type="predicted"/>
<dbReference type="Proteomes" id="UP000325333">
    <property type="component" value="Unassembled WGS sequence"/>
</dbReference>
<accession>A0A5B0L365</accession>
<evidence type="ECO:0000313" key="1">
    <source>
        <dbReference type="EMBL" id="KAA1058779.1"/>
    </source>
</evidence>
<organism evidence="1 2">
    <name type="scientific">Azospirillum argentinense</name>
    <dbReference type="NCBI Taxonomy" id="2970906"/>
    <lineage>
        <taxon>Bacteria</taxon>
        <taxon>Pseudomonadati</taxon>
        <taxon>Pseudomonadota</taxon>
        <taxon>Alphaproteobacteria</taxon>
        <taxon>Rhodospirillales</taxon>
        <taxon>Azospirillaceae</taxon>
        <taxon>Azospirillum</taxon>
    </lineage>
</organism>
<dbReference type="EMBL" id="VEWN01000001">
    <property type="protein sequence ID" value="KAA1058779.1"/>
    <property type="molecule type" value="Genomic_DNA"/>
</dbReference>
<reference evidence="1 2" key="1">
    <citation type="submission" date="2019-07" db="EMBL/GenBank/DDBJ databases">
        <title>Genome sequencing of the stress-tolerant strain Azospirillum brasilense Az19.</title>
        <authorList>
            <person name="Maroniche G.A."/>
            <person name="Garcia J.E."/>
            <person name="Pagnussat L."/>
            <person name="Amenta M."/>
            <person name="Creus C.M."/>
        </authorList>
    </citation>
    <scope>NUCLEOTIDE SEQUENCE [LARGE SCALE GENOMIC DNA]</scope>
    <source>
        <strain evidence="1 2">Az19</strain>
    </source>
</reference>
<protein>
    <submittedName>
        <fullName evidence="1">Uncharacterized protein</fullName>
    </submittedName>
</protein>
<sequence length="57" mass="6577">MGFCNDRARRSCAETFCAFKRIFSMLCRAPRDHDVYSFQCLAPALGRVDRPGMDRMV</sequence>
<comment type="caution">
    <text evidence="1">The sequence shown here is derived from an EMBL/GenBank/DDBJ whole genome shotgun (WGS) entry which is preliminary data.</text>
</comment>
<dbReference type="AlphaFoldDB" id="A0A5B0L365"/>
<name>A0A5B0L365_9PROT</name>
<evidence type="ECO:0000313" key="2">
    <source>
        <dbReference type="Proteomes" id="UP000325333"/>
    </source>
</evidence>